<feature type="transmembrane region" description="Helical" evidence="1">
    <location>
        <begin position="182"/>
        <end position="202"/>
    </location>
</feature>
<keyword evidence="1" id="KW-0472">Membrane</keyword>
<evidence type="ECO:0000256" key="1">
    <source>
        <dbReference type="SAM" id="Phobius"/>
    </source>
</evidence>
<feature type="transmembrane region" description="Helical" evidence="1">
    <location>
        <begin position="12"/>
        <end position="34"/>
    </location>
</feature>
<reference evidence="2 3" key="1">
    <citation type="submission" date="2018-09" db="EMBL/GenBank/DDBJ databases">
        <title>Comparative Genomics of Wolbachia-Cardinium Dual Endosymbiosis in a Plant-Parasitic Nematode.</title>
        <authorList>
            <person name="Brown A.M.V."/>
            <person name="Wasala S.K."/>
            <person name="Howe D.K."/>
            <person name="Peetz A.B."/>
            <person name="Zasada I.A."/>
            <person name="Denver D.R."/>
        </authorList>
    </citation>
    <scope>NUCLEOTIDE SEQUENCE [LARGE SCALE GENOMIC DNA]</scope>
    <source>
        <strain evidence="2 3">Pp_1</strain>
    </source>
</reference>
<feature type="transmembrane region" description="Helical" evidence="1">
    <location>
        <begin position="106"/>
        <end position="129"/>
    </location>
</feature>
<gene>
    <name evidence="2" type="ORF">EDM02_02380</name>
</gene>
<keyword evidence="1" id="KW-0812">Transmembrane</keyword>
<feature type="transmembrane region" description="Helical" evidence="1">
    <location>
        <begin position="75"/>
        <end position="94"/>
    </location>
</feature>
<dbReference type="Proteomes" id="UP000270927">
    <property type="component" value="Unassembled WGS sequence"/>
</dbReference>
<dbReference type="Pfam" id="PF16980">
    <property type="entry name" value="CitMHS_2"/>
    <property type="match status" value="1"/>
</dbReference>
<dbReference type="AlphaFoldDB" id="A0A3N2QCE1"/>
<evidence type="ECO:0000313" key="3">
    <source>
        <dbReference type="Proteomes" id="UP000270927"/>
    </source>
</evidence>
<comment type="caution">
    <text evidence="2">The sequence shown here is derived from an EMBL/GenBank/DDBJ whole genome shotgun (WGS) entry which is preliminary data.</text>
</comment>
<accession>A0A3N2QCE1</accession>
<feature type="transmembrane region" description="Helical" evidence="1">
    <location>
        <begin position="429"/>
        <end position="449"/>
    </location>
</feature>
<keyword evidence="1" id="KW-1133">Transmembrane helix</keyword>
<proteinExistence type="predicted"/>
<dbReference type="RefSeq" id="WP_123662736.1">
    <property type="nucleotide sequence ID" value="NZ_RARA01000023.1"/>
</dbReference>
<organism evidence="2 3">
    <name type="scientific">Candidatus Cardinium hertigii</name>
    <dbReference type="NCBI Taxonomy" id="247481"/>
    <lineage>
        <taxon>Bacteria</taxon>
        <taxon>Pseudomonadati</taxon>
        <taxon>Bacteroidota</taxon>
        <taxon>Cytophagia</taxon>
        <taxon>Cytophagales</taxon>
        <taxon>Amoebophilaceae</taxon>
        <taxon>Candidatus Cardinium</taxon>
    </lineage>
</organism>
<feature type="transmembrane region" description="Helical" evidence="1">
    <location>
        <begin position="263"/>
        <end position="280"/>
    </location>
</feature>
<dbReference type="EMBL" id="RARA01000023">
    <property type="protein sequence ID" value="ROT47478.1"/>
    <property type="molecule type" value="Genomic_DNA"/>
</dbReference>
<feature type="transmembrane region" description="Helical" evidence="1">
    <location>
        <begin position="231"/>
        <end position="251"/>
    </location>
</feature>
<evidence type="ECO:0000313" key="2">
    <source>
        <dbReference type="EMBL" id="ROT47478.1"/>
    </source>
</evidence>
<keyword evidence="3" id="KW-1185">Reference proteome</keyword>
<dbReference type="OrthoDB" id="9765532at2"/>
<name>A0A3N2QCE1_9BACT</name>
<feature type="transmembrane region" description="Helical" evidence="1">
    <location>
        <begin position="46"/>
        <end position="63"/>
    </location>
</feature>
<feature type="transmembrane region" description="Helical" evidence="1">
    <location>
        <begin position="141"/>
        <end position="162"/>
    </location>
</feature>
<sequence>MLDTLPAGGTMLPPYCLALPFITLLLMIATGPLLFPHFWHKHYPKVAILLASFVMAYYCIVLENKIKPVEAAAEYIQFISLITALYMATNGILIKIHARTTPLANIILLFIGALAANVIGTTGASMLFIRPYIRLNKHRIKSYHIVFFIFIVSNIGGALTPIGDPPLFLGFLKGIPFGWTLIHNFLPWLIAILMILSIFYILDKSNKDLSDPQYTNYSRKGMISIRGSKHLIWLGIIMGAVFLDVTMLPWLPTIAYHGHHISFVRELIMLIVAALAYYTSDKKVLISNEFNFEPLYEVCLIFIKNFGTMIPALELIGSFAQSEWGKQLITPTNLYWGSGVFSAILDNAPTYLNFVTASMASHGADISLVASVQAYAAGGIYPNSVMELKAISLASVCFGAMTYIGNGPNFMVKSIAEQAGIKMPSFGKYIYRFSLPFLFPILFIIWVLFFS</sequence>
<dbReference type="InterPro" id="IPR031566">
    <property type="entry name" value="CitMHS_2"/>
</dbReference>
<protein>
    <submittedName>
        <fullName evidence="2">Citrate transporter</fullName>
    </submittedName>
</protein>